<proteinExistence type="inferred from homology"/>
<dbReference type="Proteomes" id="UP000030651">
    <property type="component" value="Unassembled WGS sequence"/>
</dbReference>
<dbReference type="GeneID" id="19268138"/>
<dbReference type="PANTHER" id="PTHR22749:SF6">
    <property type="entry name" value="RIBOFLAVIN KINASE"/>
    <property type="match status" value="1"/>
</dbReference>
<dbReference type="OrthoDB" id="276388at2759"/>
<organism evidence="16 17">
    <name type="scientific">Pestalotiopsis fici (strain W106-1 / CGMCC3.15140)</name>
    <dbReference type="NCBI Taxonomy" id="1229662"/>
    <lineage>
        <taxon>Eukaryota</taxon>
        <taxon>Fungi</taxon>
        <taxon>Dikarya</taxon>
        <taxon>Ascomycota</taxon>
        <taxon>Pezizomycotina</taxon>
        <taxon>Sordariomycetes</taxon>
        <taxon>Xylariomycetidae</taxon>
        <taxon>Amphisphaeriales</taxon>
        <taxon>Sporocadaceae</taxon>
        <taxon>Pestalotiopsis</taxon>
    </lineage>
</organism>
<comment type="function">
    <text evidence="1">Catalyzes the phosphorylation of riboflavin (vitamin B2) to form flavin mononucleotide (FMN) coenzyme.</text>
</comment>
<dbReference type="AlphaFoldDB" id="W3XGD9"/>
<dbReference type="EC" id="2.7.1.26" evidence="4"/>
<dbReference type="GO" id="GO:0005524">
    <property type="term" value="F:ATP binding"/>
    <property type="evidence" value="ECO:0007669"/>
    <property type="project" value="UniProtKB-KW"/>
</dbReference>
<keyword evidence="8" id="KW-0808">Transferase</keyword>
<dbReference type="STRING" id="1229662.W3XGD9"/>
<dbReference type="InterPro" id="IPR023465">
    <property type="entry name" value="Riboflavin_kinase_dom_sf"/>
</dbReference>
<dbReference type="GO" id="GO:0008531">
    <property type="term" value="F:riboflavin kinase activity"/>
    <property type="evidence" value="ECO:0007669"/>
    <property type="project" value="UniProtKB-EC"/>
</dbReference>
<evidence type="ECO:0000259" key="15">
    <source>
        <dbReference type="SMART" id="SM00904"/>
    </source>
</evidence>
<evidence type="ECO:0000256" key="12">
    <source>
        <dbReference type="ARBA" id="ARBA00029960"/>
    </source>
</evidence>
<name>W3XGD9_PESFW</name>
<dbReference type="KEGG" id="pfy:PFICI_03125"/>
<sequence length="599" mass="65109">MSSNYPMENIKRKPLPQAQAQAQSEEADSSAKDALDDLLDDYYDDNDESESRNNSVGTATELTLVSRPTMPSRPNTLPVVPGVSSSSDTITKTEITIPDEPSTSKSFWKAAIDETVYFAGGLISRPAETTKHYSILRHSSAIVYYKGPSTRVTVTIFSDVALPQDRSLWLQRKGFSGNLGMNVSTLLGTSANWIDVTPTYEAMSTDVPESDERAYQRDIKRFLKKGSRHVARETCVIRVPAAASDGYLRLVLCTGESRKKVLCPSPVFRIASTSTDVSIFRGASLSSMPIEAGLKVASVVGTTVANRYIGPARAVVDNRVQKYTNKYKPGFIAERAEHIAFAKSGLQDRFNSLEQNFDSARDVSYKPFHDALILDAPPEVIGADSGPDKPFPIKLTGTVVAGSGQSRAQLGLPTANLKGVSSDLLLRLNGVYFGWARIEPVKGMDNISQDWHEAIITVAISPYASPNIAAGNVATVHMIHDFGEADFVGAKLKSVVMAYLRPASLPDGSRQLNLSADTAALDIDIALASLSRESWGSQVTMERMKSEKSAQSLADKYVVARTQVQKRVDSIPLHLAGVRSNSATMIDKAYGRGGIYIRR</sequence>
<dbReference type="UniPathway" id="UPA00276">
    <property type="reaction ID" value="UER00406"/>
</dbReference>
<keyword evidence="10" id="KW-0418">Kinase</keyword>
<dbReference type="GO" id="GO:0009231">
    <property type="term" value="P:riboflavin biosynthetic process"/>
    <property type="evidence" value="ECO:0007669"/>
    <property type="project" value="InterPro"/>
</dbReference>
<evidence type="ECO:0000256" key="11">
    <source>
        <dbReference type="ARBA" id="ARBA00022840"/>
    </source>
</evidence>
<accession>W3XGD9</accession>
<dbReference type="InterPro" id="IPR023468">
    <property type="entry name" value="Riboflavin_kinase"/>
</dbReference>
<keyword evidence="7" id="KW-0288">FMN</keyword>
<keyword evidence="11" id="KW-0067">ATP-binding</keyword>
<comment type="catalytic activity">
    <reaction evidence="13">
        <text>riboflavin + ATP = FMN + ADP + H(+)</text>
        <dbReference type="Rhea" id="RHEA:14357"/>
        <dbReference type="ChEBI" id="CHEBI:15378"/>
        <dbReference type="ChEBI" id="CHEBI:30616"/>
        <dbReference type="ChEBI" id="CHEBI:57986"/>
        <dbReference type="ChEBI" id="CHEBI:58210"/>
        <dbReference type="ChEBI" id="CHEBI:456216"/>
        <dbReference type="EC" id="2.7.1.26"/>
    </reaction>
</comment>
<dbReference type="Gene3D" id="2.40.30.30">
    <property type="entry name" value="Riboflavin kinase-like"/>
    <property type="match status" value="1"/>
</dbReference>
<comment type="pathway">
    <text evidence="2">Cofactor biosynthesis; FMN biosynthesis; FMN from riboflavin (ATP route): step 1/1.</text>
</comment>
<evidence type="ECO:0000256" key="3">
    <source>
        <dbReference type="ARBA" id="ARBA00010108"/>
    </source>
</evidence>
<dbReference type="HOGENOM" id="CLU_022880_1_0_1"/>
<comment type="similarity">
    <text evidence="3">Belongs to the flavokinase family.</text>
</comment>
<dbReference type="Pfam" id="PF01687">
    <property type="entry name" value="Flavokinase"/>
    <property type="match status" value="1"/>
</dbReference>
<evidence type="ECO:0000256" key="4">
    <source>
        <dbReference type="ARBA" id="ARBA00012105"/>
    </source>
</evidence>
<feature type="compositionally biased region" description="Acidic residues" evidence="14">
    <location>
        <begin position="36"/>
        <end position="48"/>
    </location>
</feature>
<dbReference type="RefSeq" id="XP_007829897.1">
    <property type="nucleotide sequence ID" value="XM_007831706.1"/>
</dbReference>
<evidence type="ECO:0000256" key="6">
    <source>
        <dbReference type="ARBA" id="ARBA00022630"/>
    </source>
</evidence>
<protein>
    <recommendedName>
        <fullName evidence="5">Riboflavin kinase</fullName>
        <ecNumber evidence="4">2.7.1.26</ecNumber>
    </recommendedName>
    <alternativeName>
        <fullName evidence="12">Flavin mononucleotide kinase 1</fullName>
    </alternativeName>
</protein>
<gene>
    <name evidence="16" type="ORF">PFICI_03125</name>
</gene>
<evidence type="ECO:0000256" key="1">
    <source>
        <dbReference type="ARBA" id="ARBA00003572"/>
    </source>
</evidence>
<dbReference type="SUPFAM" id="SSF82114">
    <property type="entry name" value="Riboflavin kinase-like"/>
    <property type="match status" value="1"/>
</dbReference>
<dbReference type="GO" id="GO:0005739">
    <property type="term" value="C:mitochondrion"/>
    <property type="evidence" value="ECO:0007669"/>
    <property type="project" value="TreeGrafter"/>
</dbReference>
<evidence type="ECO:0000256" key="7">
    <source>
        <dbReference type="ARBA" id="ARBA00022643"/>
    </source>
</evidence>
<dbReference type="SMART" id="SM00904">
    <property type="entry name" value="Flavokinase"/>
    <property type="match status" value="1"/>
</dbReference>
<keyword evidence="17" id="KW-1185">Reference proteome</keyword>
<evidence type="ECO:0000313" key="17">
    <source>
        <dbReference type="Proteomes" id="UP000030651"/>
    </source>
</evidence>
<evidence type="ECO:0000256" key="8">
    <source>
        <dbReference type="ARBA" id="ARBA00022679"/>
    </source>
</evidence>
<dbReference type="InterPro" id="IPR015865">
    <property type="entry name" value="Riboflavin_kinase_bac/euk"/>
</dbReference>
<evidence type="ECO:0000256" key="5">
    <source>
        <dbReference type="ARBA" id="ARBA00017394"/>
    </source>
</evidence>
<dbReference type="EMBL" id="KI912110">
    <property type="protein sequence ID" value="ETS85100.1"/>
    <property type="molecule type" value="Genomic_DNA"/>
</dbReference>
<dbReference type="InParanoid" id="W3XGD9"/>
<keyword evidence="9" id="KW-0547">Nucleotide-binding</keyword>
<dbReference type="eggNOG" id="KOG3110">
    <property type="taxonomic scope" value="Eukaryota"/>
</dbReference>
<evidence type="ECO:0000256" key="13">
    <source>
        <dbReference type="ARBA" id="ARBA00047880"/>
    </source>
</evidence>
<evidence type="ECO:0000256" key="9">
    <source>
        <dbReference type="ARBA" id="ARBA00022741"/>
    </source>
</evidence>
<feature type="domain" description="Riboflavin kinase" evidence="15">
    <location>
        <begin position="392"/>
        <end position="531"/>
    </location>
</feature>
<dbReference type="OMA" id="FQLVLCQ"/>
<feature type="region of interest" description="Disordered" evidence="14">
    <location>
        <begin position="1"/>
        <end position="60"/>
    </location>
</feature>
<feature type="compositionally biased region" description="Low complexity" evidence="14">
    <location>
        <begin position="15"/>
        <end position="24"/>
    </location>
</feature>
<dbReference type="PANTHER" id="PTHR22749">
    <property type="entry name" value="RIBOFLAVIN KINASE/FMN ADENYLYLTRANSFERASE"/>
    <property type="match status" value="1"/>
</dbReference>
<keyword evidence="6" id="KW-0285">Flavoprotein</keyword>
<reference evidence="17" key="1">
    <citation type="journal article" date="2015" name="BMC Genomics">
        <title>Genomic and transcriptomic analysis of the endophytic fungus Pestalotiopsis fici reveals its lifestyle and high potential for synthesis of natural products.</title>
        <authorList>
            <person name="Wang X."/>
            <person name="Zhang X."/>
            <person name="Liu L."/>
            <person name="Xiang M."/>
            <person name="Wang W."/>
            <person name="Sun X."/>
            <person name="Che Y."/>
            <person name="Guo L."/>
            <person name="Liu G."/>
            <person name="Guo L."/>
            <person name="Wang C."/>
            <person name="Yin W.B."/>
            <person name="Stadler M."/>
            <person name="Zhang X."/>
            <person name="Liu X."/>
        </authorList>
    </citation>
    <scope>NUCLEOTIDE SEQUENCE [LARGE SCALE GENOMIC DNA]</scope>
    <source>
        <strain evidence="17">W106-1 / CGMCC3.15140</strain>
    </source>
</reference>
<evidence type="ECO:0000313" key="16">
    <source>
        <dbReference type="EMBL" id="ETS85100.1"/>
    </source>
</evidence>
<dbReference type="GO" id="GO:0009398">
    <property type="term" value="P:FMN biosynthetic process"/>
    <property type="evidence" value="ECO:0007669"/>
    <property type="project" value="UniProtKB-UniPathway"/>
</dbReference>
<evidence type="ECO:0000256" key="10">
    <source>
        <dbReference type="ARBA" id="ARBA00022777"/>
    </source>
</evidence>
<evidence type="ECO:0000256" key="2">
    <source>
        <dbReference type="ARBA" id="ARBA00005201"/>
    </source>
</evidence>
<evidence type="ECO:0000256" key="14">
    <source>
        <dbReference type="SAM" id="MobiDB-lite"/>
    </source>
</evidence>